<dbReference type="OrthoDB" id="5740990at2"/>
<evidence type="ECO:0000313" key="2">
    <source>
        <dbReference type="Proteomes" id="UP000229498"/>
    </source>
</evidence>
<name>A0A2M9G4B0_9PROT</name>
<dbReference type="RefSeq" id="WP_109792652.1">
    <property type="nucleotide sequence ID" value="NZ_PHIG01000025.1"/>
</dbReference>
<accession>A0A2M9G4B0</accession>
<organism evidence="1 2">
    <name type="scientific">Minwuia thermotolerans</name>
    <dbReference type="NCBI Taxonomy" id="2056226"/>
    <lineage>
        <taxon>Bacteria</taxon>
        <taxon>Pseudomonadati</taxon>
        <taxon>Pseudomonadota</taxon>
        <taxon>Alphaproteobacteria</taxon>
        <taxon>Minwuiales</taxon>
        <taxon>Minwuiaceae</taxon>
        <taxon>Minwuia</taxon>
    </lineage>
</organism>
<proteinExistence type="predicted"/>
<dbReference type="Pfam" id="PF20099">
    <property type="entry name" value="DUF6489"/>
    <property type="match status" value="1"/>
</dbReference>
<comment type="caution">
    <text evidence="1">The sequence shown here is derived from an EMBL/GenBank/DDBJ whole genome shotgun (WGS) entry which is preliminary data.</text>
</comment>
<dbReference type="Proteomes" id="UP000229498">
    <property type="component" value="Unassembled WGS sequence"/>
</dbReference>
<dbReference type="InterPro" id="IPR045502">
    <property type="entry name" value="DUF6489"/>
</dbReference>
<sequence length="80" mass="9123">MKITIDIDCTPEEARIFFGLPDVQPMQQRLMADLEERLRQNIQDLEPEALFAKWLPMGVQGVEQMQKAMWAAMSGGGKKD</sequence>
<dbReference type="AlphaFoldDB" id="A0A2M9G4B0"/>
<keyword evidence="2" id="KW-1185">Reference proteome</keyword>
<evidence type="ECO:0008006" key="3">
    <source>
        <dbReference type="Google" id="ProtNLM"/>
    </source>
</evidence>
<protein>
    <recommendedName>
        <fullName evidence="3">Ribosomal protein S1</fullName>
    </recommendedName>
</protein>
<evidence type="ECO:0000313" key="1">
    <source>
        <dbReference type="EMBL" id="PJK30552.1"/>
    </source>
</evidence>
<dbReference type="EMBL" id="PHIG01000025">
    <property type="protein sequence ID" value="PJK30552.1"/>
    <property type="molecule type" value="Genomic_DNA"/>
</dbReference>
<gene>
    <name evidence="1" type="ORF">CVT23_06310</name>
</gene>
<reference evidence="1 2" key="1">
    <citation type="submission" date="2017-11" db="EMBL/GenBank/DDBJ databases">
        <title>Draft genome sequence of Rhizobiales bacterium SY3-13.</title>
        <authorList>
            <person name="Sun C."/>
        </authorList>
    </citation>
    <scope>NUCLEOTIDE SEQUENCE [LARGE SCALE GENOMIC DNA]</scope>
    <source>
        <strain evidence="1 2">SY3-13</strain>
    </source>
</reference>